<dbReference type="Gene3D" id="3.40.50.450">
    <property type="match status" value="1"/>
</dbReference>
<dbReference type="GO" id="GO:0005737">
    <property type="term" value="C:cytoplasm"/>
    <property type="evidence" value="ECO:0007669"/>
    <property type="project" value="UniProtKB-SubCell"/>
</dbReference>
<dbReference type="PIRSF" id="PIRSF036483">
    <property type="entry name" value="PFK_XF0274"/>
    <property type="match status" value="1"/>
</dbReference>
<dbReference type="Pfam" id="PF00365">
    <property type="entry name" value="PFK"/>
    <property type="match status" value="1"/>
</dbReference>
<keyword evidence="6" id="KW-0324">Glycolysis</keyword>
<comment type="activity regulation">
    <text evidence="6">Non-allosteric.</text>
</comment>
<dbReference type="InterPro" id="IPR022953">
    <property type="entry name" value="ATP_PFK"/>
</dbReference>
<dbReference type="Gene3D" id="3.40.50.460">
    <property type="entry name" value="Phosphofructokinase domain"/>
    <property type="match status" value="1"/>
</dbReference>
<feature type="binding site" evidence="6">
    <location>
        <position position="113"/>
    </location>
    <ligand>
        <name>Mg(2+)</name>
        <dbReference type="ChEBI" id="CHEBI:18420"/>
        <note>catalytic</note>
    </ligand>
</feature>
<keyword evidence="3 6" id="KW-0479">Metal-binding</keyword>
<dbReference type="OrthoDB" id="9802503at2"/>
<dbReference type="InterPro" id="IPR050929">
    <property type="entry name" value="PFKA"/>
</dbReference>
<keyword evidence="6" id="KW-0963">Cytoplasm</keyword>
<evidence type="ECO:0000256" key="4">
    <source>
        <dbReference type="ARBA" id="ARBA00022777"/>
    </source>
</evidence>
<keyword evidence="5 6" id="KW-0460">Magnesium</keyword>
<keyword evidence="9" id="KW-1185">Reference proteome</keyword>
<feature type="binding site" evidence="6">
    <location>
        <position position="246"/>
    </location>
    <ligand>
        <name>substrate</name>
    </ligand>
</feature>
<accession>A0A1G9ZRI1</accession>
<comment type="similarity">
    <text evidence="6">Belongs to the phosphofructokinase type A (PFKA) family. PPi-dependent PFK group II subfamily. Clade 'B2' sub-subfamily.</text>
</comment>
<feature type="binding site" evidence="6">
    <location>
        <position position="12"/>
    </location>
    <ligand>
        <name>diphosphate</name>
        <dbReference type="ChEBI" id="CHEBI:33019"/>
    </ligand>
</feature>
<evidence type="ECO:0000256" key="1">
    <source>
        <dbReference type="ARBA" id="ARBA00001946"/>
    </source>
</evidence>
<dbReference type="EC" id="2.7.1.90" evidence="6"/>
<dbReference type="InterPro" id="IPR011404">
    <property type="entry name" value="PPi-PFK"/>
</dbReference>
<evidence type="ECO:0000256" key="6">
    <source>
        <dbReference type="HAMAP-Rule" id="MF_01978"/>
    </source>
</evidence>
<dbReference type="SUPFAM" id="SSF53784">
    <property type="entry name" value="Phosphofructokinase"/>
    <property type="match status" value="1"/>
</dbReference>
<comment type="subcellular location">
    <subcellularLocation>
        <location evidence="6">Cytoplasm</location>
    </subcellularLocation>
</comment>
<evidence type="ECO:0000256" key="2">
    <source>
        <dbReference type="ARBA" id="ARBA00022679"/>
    </source>
</evidence>
<comment type="subunit">
    <text evidence="6">Homodimer.</text>
</comment>
<evidence type="ECO:0000256" key="5">
    <source>
        <dbReference type="ARBA" id="ARBA00022842"/>
    </source>
</evidence>
<dbReference type="RefSeq" id="WP_074522190.1">
    <property type="nucleotide sequence ID" value="NZ_FNHZ01000009.1"/>
</dbReference>
<comment type="cofactor">
    <cofactor evidence="1 6">
        <name>Mg(2+)</name>
        <dbReference type="ChEBI" id="CHEBI:18420"/>
    </cofactor>
</comment>
<feature type="active site" description="Proton acceptor" evidence="6">
    <location>
        <position position="143"/>
    </location>
</feature>
<comment type="caution">
    <text evidence="6">Lacks conserved residue(s) required for the propagation of feature annotation.</text>
</comment>
<proteinExistence type="inferred from homology"/>
<feature type="site" description="Important for catalytic activity; stabilizes the transition state when the phosphoryl donor is PPi" evidence="6">
    <location>
        <position position="140"/>
    </location>
</feature>
<dbReference type="InterPro" id="IPR035966">
    <property type="entry name" value="PKF_sf"/>
</dbReference>
<organism evidence="8 9">
    <name type="scientific">Lachnospira pectinoschiza</name>
    <dbReference type="NCBI Taxonomy" id="28052"/>
    <lineage>
        <taxon>Bacteria</taxon>
        <taxon>Bacillati</taxon>
        <taxon>Bacillota</taxon>
        <taxon>Clostridia</taxon>
        <taxon>Lachnospirales</taxon>
        <taxon>Lachnospiraceae</taxon>
        <taxon>Lachnospira</taxon>
    </lineage>
</organism>
<dbReference type="HAMAP" id="MF_01978">
    <property type="entry name" value="Phosphofructokinase_II_B2"/>
    <property type="match status" value="1"/>
</dbReference>
<dbReference type="EMBL" id="FNHZ01000009">
    <property type="protein sequence ID" value="SDN23800.1"/>
    <property type="molecule type" value="Genomic_DNA"/>
</dbReference>
<dbReference type="GO" id="GO:0047334">
    <property type="term" value="F:diphosphate-fructose-6-phosphate 1-phosphotransferase activity"/>
    <property type="evidence" value="ECO:0007669"/>
    <property type="project" value="UniProtKB-EC"/>
</dbReference>
<dbReference type="InterPro" id="IPR000023">
    <property type="entry name" value="Phosphofructokinase_dom"/>
</dbReference>
<keyword evidence="2 6" id="KW-0808">Transferase</keyword>
<protein>
    <recommendedName>
        <fullName evidence="6">Pyrophosphate--fructose 6-phosphate 1-phosphotransferase</fullName>
        <ecNumber evidence="6">2.7.1.90</ecNumber>
    </recommendedName>
    <alternativeName>
        <fullName evidence="6">6-phosphofructokinase, pyrophosphate dependent</fullName>
    </alternativeName>
    <alternativeName>
        <fullName evidence="6">PPi-dependent phosphofructokinase</fullName>
        <shortName evidence="6">PPi-PFK</shortName>
    </alternativeName>
    <alternativeName>
        <fullName evidence="6">Pyrophosphate-dependent 6-phosphofructose-1-kinase</fullName>
    </alternativeName>
</protein>
<comment type="function">
    <text evidence="6">Catalyzes the phosphorylation of D-fructose 6-phosphate, the first committing step of glycolysis. Uses inorganic phosphate (PPi) as phosphoryl donor instead of ATP like common ATP-dependent phosphofructokinases (ATP-PFKs), which renders the reaction reversible, and can thus function both in glycolysis and gluconeogenesis. Consistently, PPi-PFK can replace the enzymes of both the forward (ATP-PFK) and reverse (fructose-bisphosphatase (FBPase)) reactions.</text>
</comment>
<name>A0A1G9ZRI1_9FIRM</name>
<evidence type="ECO:0000313" key="9">
    <source>
        <dbReference type="Proteomes" id="UP000187651"/>
    </source>
</evidence>
<dbReference type="PANTHER" id="PTHR45770">
    <property type="entry name" value="ATP-DEPENDENT 6-PHOSPHOFRUCTOKINASE 1"/>
    <property type="match status" value="1"/>
</dbReference>
<evidence type="ECO:0000313" key="8">
    <source>
        <dbReference type="EMBL" id="SDN23800.1"/>
    </source>
</evidence>
<feature type="domain" description="Phosphofructokinase" evidence="7">
    <location>
        <begin position="5"/>
        <end position="326"/>
    </location>
</feature>
<feature type="binding site" evidence="6">
    <location>
        <begin position="189"/>
        <end position="191"/>
    </location>
    <ligand>
        <name>substrate</name>
    </ligand>
</feature>
<evidence type="ECO:0000256" key="3">
    <source>
        <dbReference type="ARBA" id="ARBA00022723"/>
    </source>
</evidence>
<feature type="site" description="Important for catalytic activity and substrate specificity; stabilizes the transition state when the phosphoryl donor is PPi; prevents ATP from binding by mimicking the alpha-phosphate group of ATP" evidence="6">
    <location>
        <position position="114"/>
    </location>
</feature>
<feature type="binding site" evidence="6">
    <location>
        <begin position="141"/>
        <end position="143"/>
    </location>
    <ligand>
        <name>substrate</name>
    </ligand>
</feature>
<dbReference type="GO" id="GO:0046872">
    <property type="term" value="F:metal ion binding"/>
    <property type="evidence" value="ECO:0007669"/>
    <property type="project" value="UniProtKB-KW"/>
</dbReference>
<dbReference type="GO" id="GO:0006002">
    <property type="term" value="P:fructose 6-phosphate metabolic process"/>
    <property type="evidence" value="ECO:0007669"/>
    <property type="project" value="InterPro"/>
</dbReference>
<gene>
    <name evidence="6" type="primary">pfp</name>
    <name evidence="8" type="ORF">SAMN05216544_2223</name>
</gene>
<dbReference type="PRINTS" id="PR00476">
    <property type="entry name" value="PHFRCTKINASE"/>
</dbReference>
<dbReference type="UniPathway" id="UPA00109">
    <property type="reaction ID" value="UER00182"/>
</dbReference>
<keyword evidence="4 6" id="KW-0418">Kinase</keyword>
<dbReference type="NCBIfam" id="NF010675">
    <property type="entry name" value="PRK14072.1"/>
    <property type="match status" value="1"/>
</dbReference>
<dbReference type="GO" id="GO:0003872">
    <property type="term" value="F:6-phosphofructokinase activity"/>
    <property type="evidence" value="ECO:0007669"/>
    <property type="project" value="UniProtKB-UniRule"/>
</dbReference>
<comment type="catalytic activity">
    <reaction evidence="6">
        <text>beta-D-fructose 6-phosphate + diphosphate = beta-D-fructose 1,6-bisphosphate + phosphate + H(+)</text>
        <dbReference type="Rhea" id="RHEA:13613"/>
        <dbReference type="ChEBI" id="CHEBI:15378"/>
        <dbReference type="ChEBI" id="CHEBI:32966"/>
        <dbReference type="ChEBI" id="CHEBI:33019"/>
        <dbReference type="ChEBI" id="CHEBI:43474"/>
        <dbReference type="ChEBI" id="CHEBI:57634"/>
        <dbReference type="EC" id="2.7.1.90"/>
    </reaction>
</comment>
<sequence length="422" mass="46673">MKGNVLVGQSGGPTAVINSSLAGVFKTAMDRGFNKVYGMRYGIQGFLDEQYVDMSKYVKNELDLELLKRTPSAFLGTCRYKLPAIHEDKEVYEKIFHLLDKMDIEVLIYIGGNDSMDTIQKLSDYAILTGAKQRFIGCPKTIDNDLALTDHTPGYGSAAKYIGTSTKEVIRDCLGFSYKKKNVTVIEVMGRNAGWLTGATALSKAEDCDGPDLIYLPEIPFDIDKFTKKVEALLKKKDIVVAAVSEGIKNKEGKYICEFSAGSSTKDAFGHIQMTGTAAYLANYIHDKLGCKTRSVEFSTLQRSASHLASRIDINEAFMVGGAAIKAADEGLSGMMVVIDRLSDDPYQSTTGVYDVHRIANGEKVVPREWINKDGDYVTDDFVSYLKPLIQGDYSPMMVDGLPRHLTMNTKGYKDLYKVFNE</sequence>
<reference evidence="9" key="1">
    <citation type="submission" date="2016-10" db="EMBL/GenBank/DDBJ databases">
        <authorList>
            <person name="Varghese N."/>
            <person name="Submissions S."/>
        </authorList>
    </citation>
    <scope>NUCLEOTIDE SEQUENCE [LARGE SCALE GENOMIC DNA]</scope>
    <source>
        <strain evidence="9">M83</strain>
    </source>
</reference>
<comment type="pathway">
    <text evidence="6">Carbohydrate degradation; glycolysis; D-glyceraldehyde 3-phosphate and glycerone phosphate from D-glucose: step 3/4.</text>
</comment>
<dbReference type="Proteomes" id="UP000187651">
    <property type="component" value="Unassembled WGS sequence"/>
</dbReference>
<evidence type="ECO:0000259" key="7">
    <source>
        <dbReference type="Pfam" id="PF00365"/>
    </source>
</evidence>
<dbReference type="AlphaFoldDB" id="A0A1G9ZRI1"/>